<evidence type="ECO:0000256" key="5">
    <source>
        <dbReference type="PROSITE-ProRule" id="PRU00276"/>
    </source>
</evidence>
<keyword evidence="11" id="KW-1267">Proteomics identification</keyword>
<feature type="binding site" evidence="5">
    <location>
        <position position="324"/>
    </location>
    <ligand>
        <name>Zn(2+)</name>
        <dbReference type="ChEBI" id="CHEBI:29105"/>
        <note>catalytic</note>
    </ligand>
</feature>
<dbReference type="Pfam" id="PF13688">
    <property type="entry name" value="Reprolysin_5"/>
    <property type="match status" value="1"/>
</dbReference>
<dbReference type="PaxDb" id="6945-B7QM90"/>
<dbReference type="GO" id="GO:0046872">
    <property type="term" value="F:metal ion binding"/>
    <property type="evidence" value="ECO:0007669"/>
    <property type="project" value="UniProtKB-KW"/>
</dbReference>
<keyword evidence="1 8" id="KW-0645">Protease</keyword>
<keyword evidence="2 8" id="KW-0378">Hydrolase</keyword>
<dbReference type="EnsemblMetazoa" id="ISCW023636-RA">
    <property type="protein sequence ID" value="ISCW023636-PA"/>
    <property type="gene ID" value="ISCW023636"/>
</dbReference>
<evidence type="ECO:0000256" key="4">
    <source>
        <dbReference type="ARBA" id="ARBA00023049"/>
    </source>
</evidence>
<dbReference type="VEuPathDB" id="VectorBase:ISCI023638"/>
<dbReference type="EC" id="3.4.24.72" evidence="8"/>
<dbReference type="PANTHER" id="PTHR11905">
    <property type="entry name" value="ADAM A DISINTEGRIN AND METALLOPROTEASE DOMAIN"/>
    <property type="match status" value="1"/>
</dbReference>
<dbReference type="EMBL" id="ABJB010270345">
    <property type="status" value="NOT_ANNOTATED_CDS"/>
    <property type="molecule type" value="Genomic_DNA"/>
</dbReference>
<feature type="signal peptide" evidence="6">
    <location>
        <begin position="1"/>
        <end position="19"/>
    </location>
</feature>
<dbReference type="GO" id="GO:0006509">
    <property type="term" value="P:membrane protein ectodomain proteolysis"/>
    <property type="evidence" value="ECO:0000318"/>
    <property type="project" value="GO_Central"/>
</dbReference>
<organism>
    <name type="scientific">Ixodes scapularis</name>
    <name type="common">Black-legged tick</name>
    <name type="synonym">Deer tick</name>
    <dbReference type="NCBI Taxonomy" id="6945"/>
    <lineage>
        <taxon>Eukaryota</taxon>
        <taxon>Metazoa</taxon>
        <taxon>Ecdysozoa</taxon>
        <taxon>Arthropoda</taxon>
        <taxon>Chelicerata</taxon>
        <taxon>Arachnida</taxon>
        <taxon>Acari</taxon>
        <taxon>Parasitiformes</taxon>
        <taxon>Ixodida</taxon>
        <taxon>Ixodoidea</taxon>
        <taxon>Ixodidae</taxon>
        <taxon>Ixodinae</taxon>
        <taxon>Ixodes</taxon>
    </lineage>
</organism>
<dbReference type="AlphaFoldDB" id="B7QM90"/>
<reference evidence="8 10" key="1">
    <citation type="submission" date="2008-03" db="EMBL/GenBank/DDBJ databases">
        <title>Annotation of Ixodes scapularis.</title>
        <authorList>
            <consortium name="Ixodes scapularis Genome Project Consortium"/>
            <person name="Caler E."/>
            <person name="Hannick L.I."/>
            <person name="Bidwell S."/>
            <person name="Joardar V."/>
            <person name="Thiagarajan M."/>
            <person name="Amedeo P."/>
            <person name="Galinsky K.J."/>
            <person name="Schobel S."/>
            <person name="Inman J."/>
            <person name="Hostetler J."/>
            <person name="Miller J."/>
            <person name="Hammond M."/>
            <person name="Megy K."/>
            <person name="Lawson D."/>
            <person name="Kodira C."/>
            <person name="Sutton G."/>
            <person name="Meyer J."/>
            <person name="Hill C.A."/>
            <person name="Birren B."/>
            <person name="Nene V."/>
            <person name="Collins F."/>
            <person name="Alarcon-Chaidez F."/>
            <person name="Wikel S."/>
            <person name="Strausberg R."/>
        </authorList>
    </citation>
    <scope>NUCLEOTIDE SEQUENCE [LARGE SCALE GENOMIC DNA]</scope>
    <source>
        <strain evidence="10">Wikel</strain>
        <strain evidence="8">Wikel colony</strain>
    </source>
</reference>
<dbReference type="EMBL" id="ABJB010763029">
    <property type="status" value="NOT_ANNOTATED_CDS"/>
    <property type="molecule type" value="Genomic_DNA"/>
</dbReference>
<feature type="chain" id="PRO_5010827074" evidence="6">
    <location>
        <begin position="20"/>
        <end position="437"/>
    </location>
</feature>
<reference evidence="9" key="2">
    <citation type="submission" date="2020-05" db="UniProtKB">
        <authorList>
            <consortium name="EnsemblMetazoa"/>
        </authorList>
    </citation>
    <scope>IDENTIFICATION</scope>
    <source>
        <strain evidence="9">wikel</strain>
    </source>
</reference>
<dbReference type="VEuPathDB" id="VectorBase:ISCW023636"/>
<evidence type="ECO:0000256" key="6">
    <source>
        <dbReference type="SAM" id="SignalP"/>
    </source>
</evidence>
<dbReference type="GO" id="GO:0004222">
    <property type="term" value="F:metalloendopeptidase activity"/>
    <property type="evidence" value="ECO:0000318"/>
    <property type="project" value="GO_Central"/>
</dbReference>
<comment type="caution">
    <text evidence="5">Lacks conserved residue(s) required for the propagation of feature annotation.</text>
</comment>
<evidence type="ECO:0000313" key="10">
    <source>
        <dbReference type="Proteomes" id="UP000001555"/>
    </source>
</evidence>
<dbReference type="PROSITE" id="PS50215">
    <property type="entry name" value="ADAM_MEPRO"/>
    <property type="match status" value="1"/>
</dbReference>
<evidence type="ECO:0000313" key="9">
    <source>
        <dbReference type="EnsemblMetazoa" id="ISCW023636-PA"/>
    </source>
</evidence>
<name>B7QM90_IXOSC</name>
<protein>
    <submittedName>
        <fullName evidence="8 9">Salivary gland metalloprotease, putative</fullName>
        <ecNumber evidence="8">3.4.24.72</ecNumber>
    </submittedName>
</protein>
<keyword evidence="4 8" id="KW-0482">Metalloprotease</keyword>
<dbReference type="InParanoid" id="B7QM90"/>
<dbReference type="EMBL" id="ABJB010263317">
    <property type="status" value="NOT_ANNOTATED_CDS"/>
    <property type="molecule type" value="Genomic_DNA"/>
</dbReference>
<dbReference type="VEuPathDB" id="VectorBase:ISCP_007938"/>
<evidence type="ECO:0000256" key="3">
    <source>
        <dbReference type="ARBA" id="ARBA00022833"/>
    </source>
</evidence>
<keyword evidence="6" id="KW-0732">Signal</keyword>
<dbReference type="HOGENOM" id="CLU_028925_0_0_1"/>
<dbReference type="EMBL" id="ABJB011020110">
    <property type="status" value="NOT_ANNOTATED_CDS"/>
    <property type="molecule type" value="Genomic_DNA"/>
</dbReference>
<evidence type="ECO:0007829" key="11">
    <source>
        <dbReference type="PeptideAtlas" id="B7QM90"/>
    </source>
</evidence>
<evidence type="ECO:0000256" key="1">
    <source>
        <dbReference type="ARBA" id="ARBA00022670"/>
    </source>
</evidence>
<dbReference type="EMBL" id="ABJB010725294">
    <property type="status" value="NOT_ANNOTATED_CDS"/>
    <property type="molecule type" value="Genomic_DNA"/>
</dbReference>
<dbReference type="EMBL" id="DS969935">
    <property type="protein sequence ID" value="EEC19962.1"/>
    <property type="molecule type" value="Genomic_DNA"/>
</dbReference>
<dbReference type="InterPro" id="IPR024079">
    <property type="entry name" value="MetalloPept_cat_dom_sf"/>
</dbReference>
<dbReference type="Gene3D" id="3.40.390.10">
    <property type="entry name" value="Collagenase (Catalytic Domain)"/>
    <property type="match status" value="1"/>
</dbReference>
<dbReference type="EMBL" id="ABJB010614040">
    <property type="status" value="NOT_ANNOTATED_CDS"/>
    <property type="molecule type" value="Genomic_DNA"/>
</dbReference>
<keyword evidence="10" id="KW-1185">Reference proteome</keyword>
<feature type="binding site" evidence="5">
    <location>
        <position position="328"/>
    </location>
    <ligand>
        <name>Zn(2+)</name>
        <dbReference type="ChEBI" id="CHEBI:29105"/>
        <note>catalytic</note>
    </ligand>
</feature>
<proteinExistence type="evidence at protein level"/>
<keyword evidence="5" id="KW-0479">Metal-binding</keyword>
<keyword evidence="3 5" id="KW-0862">Zinc</keyword>
<dbReference type="SUPFAM" id="SSF55486">
    <property type="entry name" value="Metalloproteases ('zincins'), catalytic domain"/>
    <property type="match status" value="1"/>
</dbReference>
<dbReference type="OrthoDB" id="6477309at2759"/>
<evidence type="ECO:0000313" key="8">
    <source>
        <dbReference type="EMBL" id="EEC19962.1"/>
    </source>
</evidence>
<evidence type="ECO:0000256" key="2">
    <source>
        <dbReference type="ARBA" id="ARBA00022801"/>
    </source>
</evidence>
<feature type="binding site" evidence="5">
    <location>
        <position position="334"/>
    </location>
    <ligand>
        <name>Zn(2+)</name>
        <dbReference type="ChEBI" id="CHEBI:29105"/>
        <note>catalytic</note>
    </ligand>
</feature>
<sequence>MSGLSLKLWTAAFFAFCLAEKEHGIVYPRMLESRAATGERMLKINADLTLTLQKSKVFADDFLFSTTDGNEPIDYYIKAEDAERDIYHDSTHMASVRVTDDDGVEVEGILGERLRVKPLPAMARTSDGLRPHMLYEVDAHENGRPHDYGKFSDPSTRMSKTGSSTTSVYKIPLEEYPSLYQMIDERKVSALRQNVLHIKAYFAVIKANLRYASFVFPKVQLRITGITMNKKVSVNPAFSKLYEHPIRHEFSEAPYSVLLCIRITPLLLSTCCFILFYTLKNIVIASIYLNFQWYAYLGTACSEWKVGMSEDRPTSYYGAYVFAHELGHNLGCQHDGDGPSDWVKGHIGSADCPWDDGYLMSYKMQDQRQYQFSYCCQREVRNLYNRPEFKCLRERYTTKTIKRSSKLPGRMTTLSNYCQRVYMYDEGMHADPVSELP</sequence>
<dbReference type="PANTHER" id="PTHR11905:SF159">
    <property type="entry name" value="ADAM METALLOPROTEASE"/>
    <property type="match status" value="1"/>
</dbReference>
<evidence type="ECO:0000259" key="7">
    <source>
        <dbReference type="PROSITE" id="PS50215"/>
    </source>
</evidence>
<feature type="domain" description="Peptidase M12B" evidence="7">
    <location>
        <begin position="295"/>
        <end position="396"/>
    </location>
</feature>
<accession>B7QM90</accession>
<feature type="active site" evidence="5">
    <location>
        <position position="325"/>
    </location>
</feature>
<dbReference type="InterPro" id="IPR001590">
    <property type="entry name" value="Peptidase_M12B"/>
</dbReference>
<dbReference type="Proteomes" id="UP000001555">
    <property type="component" value="Unassembled WGS sequence"/>
</dbReference>
<dbReference type="EMBL" id="ABJB010845405">
    <property type="status" value="NOT_ANNOTATED_CDS"/>
    <property type="molecule type" value="Genomic_DNA"/>
</dbReference>
<gene>
    <name evidence="8" type="ORF">IscW_ISCW023636</name>
</gene>